<accession>A0A0P0CWC1</accession>
<feature type="transmembrane region" description="Helical" evidence="1">
    <location>
        <begin position="123"/>
        <end position="142"/>
    </location>
</feature>
<feature type="signal peptide" evidence="2">
    <location>
        <begin position="1"/>
        <end position="17"/>
    </location>
</feature>
<keyword evidence="1" id="KW-0472">Membrane</keyword>
<keyword evidence="1" id="KW-0812">Transmembrane</keyword>
<dbReference type="AlphaFoldDB" id="A0A0P0CWC1"/>
<evidence type="ECO:0000313" key="3">
    <source>
        <dbReference type="EMBL" id="ALJ11029.1"/>
    </source>
</evidence>
<keyword evidence="2" id="KW-0732">Signal</keyword>
<sequence length="158" mass="17068">MMAVCILSGLICTLAVGVVKVVHPLPKGGLLLALSICVGICVGKLASVWLGLILVVVYAGGMLVLFCYVCCLAPSCLFSQLSLSWFFGVVIGWIMFWESITVVECCKVLPHKESWSVCLSVDHYGIIPFLGCVLCVVLLGACKMSQIEKGPLRLFRLK</sequence>
<protein>
    <submittedName>
        <fullName evidence="3">NADH dehydrogenase subunit 6</fullName>
    </submittedName>
</protein>
<keyword evidence="1" id="KW-1133">Transmembrane helix</keyword>
<dbReference type="EMBL" id="KP954700">
    <property type="protein sequence ID" value="ALJ11029.1"/>
    <property type="molecule type" value="Genomic_DNA"/>
</dbReference>
<feature type="transmembrane region" description="Helical" evidence="1">
    <location>
        <begin position="83"/>
        <end position="103"/>
    </location>
</feature>
<gene>
    <name evidence="3" type="primary">ND6</name>
</gene>
<reference evidence="3" key="1">
    <citation type="journal article" date="2015" name="Comp. Biochem. Physiol. Part D Genomics Proteomics">
        <title>Complete mitochondrial genome of Anadara vellicata (Bivalvia: Arcidae): A unique gene order and large atypical non-coding region.</title>
        <authorList>
            <person name="Sun S."/>
            <person name="Kong L."/>
            <person name="Yu H."/>
            <person name="Li Q."/>
        </authorList>
    </citation>
    <scope>NUCLEOTIDE SEQUENCE</scope>
</reference>
<proteinExistence type="predicted"/>
<feature type="chain" id="PRO_5006042989" evidence="2">
    <location>
        <begin position="18"/>
        <end position="158"/>
    </location>
</feature>
<geneLocation type="mitochondrion" evidence="3"/>
<evidence type="ECO:0000256" key="2">
    <source>
        <dbReference type="SAM" id="SignalP"/>
    </source>
</evidence>
<name>A0A0P0CWC1_9BIVA</name>
<feature type="transmembrane region" description="Helical" evidence="1">
    <location>
        <begin position="48"/>
        <end position="71"/>
    </location>
</feature>
<keyword evidence="3" id="KW-0496">Mitochondrion</keyword>
<evidence type="ECO:0000256" key="1">
    <source>
        <dbReference type="SAM" id="Phobius"/>
    </source>
</evidence>
<organism evidence="3">
    <name type="scientific">Anadara vellicata</name>
    <dbReference type="NCBI Taxonomy" id="935000"/>
    <lineage>
        <taxon>Eukaryota</taxon>
        <taxon>Metazoa</taxon>
        <taxon>Spiralia</taxon>
        <taxon>Lophotrochozoa</taxon>
        <taxon>Mollusca</taxon>
        <taxon>Bivalvia</taxon>
        <taxon>Autobranchia</taxon>
        <taxon>Pteriomorphia</taxon>
        <taxon>Arcoida</taxon>
        <taxon>Arcoidea</taxon>
        <taxon>Arcidae</taxon>
        <taxon>Anadara</taxon>
    </lineage>
</organism>